<reference evidence="2" key="1">
    <citation type="submission" date="2014-09" db="EMBL/GenBank/DDBJ databases">
        <authorList>
            <person name="Magalhaes I.L.F."/>
            <person name="Oliveira U."/>
            <person name="Santos F.R."/>
            <person name="Vidigal T.H.D.A."/>
            <person name="Brescovit A.D."/>
            <person name="Santos A.J."/>
        </authorList>
    </citation>
    <scope>NUCLEOTIDE SEQUENCE</scope>
    <source>
        <tissue evidence="2">Shoot tissue taken approximately 20 cm above the soil surface</tissue>
    </source>
</reference>
<organism evidence="2">
    <name type="scientific">Arundo donax</name>
    <name type="common">Giant reed</name>
    <name type="synonym">Donax arundinaceus</name>
    <dbReference type="NCBI Taxonomy" id="35708"/>
    <lineage>
        <taxon>Eukaryota</taxon>
        <taxon>Viridiplantae</taxon>
        <taxon>Streptophyta</taxon>
        <taxon>Embryophyta</taxon>
        <taxon>Tracheophyta</taxon>
        <taxon>Spermatophyta</taxon>
        <taxon>Magnoliopsida</taxon>
        <taxon>Liliopsida</taxon>
        <taxon>Poales</taxon>
        <taxon>Poaceae</taxon>
        <taxon>PACMAD clade</taxon>
        <taxon>Arundinoideae</taxon>
        <taxon>Arundineae</taxon>
        <taxon>Arundo</taxon>
    </lineage>
</organism>
<sequence length="36" mass="4095">MHERTPLLPPSINTSSQNLQPKLQQQCVARAFFSLL</sequence>
<dbReference type="AlphaFoldDB" id="A0A0A9GFH7"/>
<name>A0A0A9GFH7_ARUDO</name>
<reference evidence="2" key="2">
    <citation type="journal article" date="2015" name="Data Brief">
        <title>Shoot transcriptome of the giant reed, Arundo donax.</title>
        <authorList>
            <person name="Barrero R.A."/>
            <person name="Guerrero F.D."/>
            <person name="Moolhuijzen P."/>
            <person name="Goolsby J.A."/>
            <person name="Tidwell J."/>
            <person name="Bellgard S.E."/>
            <person name="Bellgard M.I."/>
        </authorList>
    </citation>
    <scope>NUCLEOTIDE SEQUENCE</scope>
    <source>
        <tissue evidence="2">Shoot tissue taken approximately 20 cm above the soil surface</tissue>
    </source>
</reference>
<evidence type="ECO:0000313" key="2">
    <source>
        <dbReference type="EMBL" id="JAE22169.1"/>
    </source>
</evidence>
<evidence type="ECO:0000256" key="1">
    <source>
        <dbReference type="SAM" id="MobiDB-lite"/>
    </source>
</evidence>
<dbReference type="EMBL" id="GBRH01175727">
    <property type="protein sequence ID" value="JAE22169.1"/>
    <property type="molecule type" value="Transcribed_RNA"/>
</dbReference>
<feature type="region of interest" description="Disordered" evidence="1">
    <location>
        <begin position="1"/>
        <end position="20"/>
    </location>
</feature>
<accession>A0A0A9GFH7</accession>
<proteinExistence type="predicted"/>
<protein>
    <submittedName>
        <fullName evidence="2">Uncharacterized protein</fullName>
    </submittedName>
</protein>
<feature type="compositionally biased region" description="Polar residues" evidence="1">
    <location>
        <begin position="11"/>
        <end position="20"/>
    </location>
</feature>